<dbReference type="GO" id="GO:0003724">
    <property type="term" value="F:RNA helicase activity"/>
    <property type="evidence" value="ECO:0007669"/>
    <property type="project" value="UniProtKB-EC"/>
</dbReference>
<dbReference type="EMBL" id="LWCA01000629">
    <property type="protein sequence ID" value="OAF67566.1"/>
    <property type="molecule type" value="Genomic_DNA"/>
</dbReference>
<dbReference type="PROSITE" id="PS51194">
    <property type="entry name" value="HELICASE_CTER"/>
    <property type="match status" value="1"/>
</dbReference>
<protein>
    <recommendedName>
        <fullName evidence="1">RNA helicase</fullName>
        <ecNumber evidence="1">3.6.4.13</ecNumber>
    </recommendedName>
</protein>
<dbReference type="InterPro" id="IPR014001">
    <property type="entry name" value="Helicase_ATP-bd"/>
</dbReference>
<keyword evidence="11" id="KW-1185">Reference proteome</keyword>
<dbReference type="PANTHER" id="PTHR18934:SF91">
    <property type="entry name" value="PRE-MRNA-SPLICING FACTOR ATP-DEPENDENT RNA HELICASE PRP16"/>
    <property type="match status" value="1"/>
</dbReference>
<evidence type="ECO:0000256" key="3">
    <source>
        <dbReference type="ARBA" id="ARBA00022741"/>
    </source>
</evidence>
<organism evidence="10 11">
    <name type="scientific">Intoshia linei</name>
    <dbReference type="NCBI Taxonomy" id="1819745"/>
    <lineage>
        <taxon>Eukaryota</taxon>
        <taxon>Metazoa</taxon>
        <taxon>Spiralia</taxon>
        <taxon>Lophotrochozoa</taxon>
        <taxon>Mesozoa</taxon>
        <taxon>Orthonectida</taxon>
        <taxon>Rhopaluridae</taxon>
        <taxon>Intoshia</taxon>
    </lineage>
</organism>
<name>A0A177B006_9BILA</name>
<feature type="domain" description="Helicase ATP-binding" evidence="8">
    <location>
        <begin position="16"/>
        <end position="183"/>
    </location>
</feature>
<dbReference type="GO" id="GO:0016787">
    <property type="term" value="F:hydrolase activity"/>
    <property type="evidence" value="ECO:0007669"/>
    <property type="project" value="UniProtKB-KW"/>
</dbReference>
<dbReference type="Pfam" id="PF07717">
    <property type="entry name" value="OB_NTP_bind"/>
    <property type="match status" value="1"/>
</dbReference>
<dbReference type="SUPFAM" id="SSF52540">
    <property type="entry name" value="P-loop containing nucleoside triphosphate hydrolases"/>
    <property type="match status" value="1"/>
</dbReference>
<dbReference type="GO" id="GO:0006397">
    <property type="term" value="P:mRNA processing"/>
    <property type="evidence" value="ECO:0007669"/>
    <property type="project" value="UniProtKB-KW"/>
</dbReference>
<dbReference type="InterPro" id="IPR011709">
    <property type="entry name" value="DEAD-box_helicase_OB_fold"/>
</dbReference>
<dbReference type="PANTHER" id="PTHR18934">
    <property type="entry name" value="ATP-DEPENDENT RNA HELICASE"/>
    <property type="match status" value="1"/>
</dbReference>
<dbReference type="GO" id="GO:0005524">
    <property type="term" value="F:ATP binding"/>
    <property type="evidence" value="ECO:0007669"/>
    <property type="project" value="UniProtKB-KW"/>
</dbReference>
<dbReference type="Pfam" id="PF00270">
    <property type="entry name" value="DEAD"/>
    <property type="match status" value="1"/>
</dbReference>
<dbReference type="AlphaFoldDB" id="A0A177B006"/>
<dbReference type="InterPro" id="IPR027417">
    <property type="entry name" value="P-loop_NTPase"/>
</dbReference>
<evidence type="ECO:0000256" key="1">
    <source>
        <dbReference type="ARBA" id="ARBA00012552"/>
    </source>
</evidence>
<dbReference type="PROSITE" id="PS00690">
    <property type="entry name" value="DEAH_ATP_HELICASE"/>
    <property type="match status" value="1"/>
</dbReference>
<feature type="domain" description="Helicase C-terminal" evidence="9">
    <location>
        <begin position="197"/>
        <end position="398"/>
    </location>
</feature>
<evidence type="ECO:0000256" key="2">
    <source>
        <dbReference type="ARBA" id="ARBA00022664"/>
    </source>
</evidence>
<dbReference type="Pfam" id="PF00271">
    <property type="entry name" value="Helicase_C"/>
    <property type="match status" value="1"/>
</dbReference>
<keyword evidence="3" id="KW-0547">Nucleotide-binding</keyword>
<dbReference type="OrthoDB" id="10253254at2759"/>
<dbReference type="SMART" id="SM00490">
    <property type="entry name" value="HELICc"/>
    <property type="match status" value="1"/>
</dbReference>
<dbReference type="InterPro" id="IPR002464">
    <property type="entry name" value="DNA/RNA_helicase_DEAH_CS"/>
</dbReference>
<gene>
    <name evidence="10" type="ORF">A3Q56_04713</name>
</gene>
<evidence type="ECO:0000256" key="6">
    <source>
        <dbReference type="ARBA" id="ARBA00022840"/>
    </source>
</evidence>
<accession>A0A177B006</accession>
<evidence type="ECO:0000256" key="5">
    <source>
        <dbReference type="ARBA" id="ARBA00022806"/>
    </source>
</evidence>
<evidence type="ECO:0000259" key="8">
    <source>
        <dbReference type="PROSITE" id="PS51192"/>
    </source>
</evidence>
<dbReference type="FunFam" id="3.40.50.300:FF:000615">
    <property type="entry name" value="pre-mRNA-splicing factor ATP-dependent RNA helicase DEAH7"/>
    <property type="match status" value="1"/>
</dbReference>
<dbReference type="Gene3D" id="3.40.50.300">
    <property type="entry name" value="P-loop containing nucleotide triphosphate hydrolases"/>
    <property type="match status" value="2"/>
</dbReference>
<dbReference type="SMART" id="SM00487">
    <property type="entry name" value="DEXDc"/>
    <property type="match status" value="1"/>
</dbReference>
<dbReference type="PROSITE" id="PS51192">
    <property type="entry name" value="HELICASE_ATP_BIND_1"/>
    <property type="match status" value="1"/>
</dbReference>
<dbReference type="CDD" id="cd18791">
    <property type="entry name" value="SF2_C_RHA"/>
    <property type="match status" value="1"/>
</dbReference>
<dbReference type="InterPro" id="IPR001650">
    <property type="entry name" value="Helicase_C-like"/>
</dbReference>
<dbReference type="Gene3D" id="1.20.120.1080">
    <property type="match status" value="1"/>
</dbReference>
<dbReference type="Proteomes" id="UP000078046">
    <property type="component" value="Unassembled WGS sequence"/>
</dbReference>
<evidence type="ECO:0000256" key="4">
    <source>
        <dbReference type="ARBA" id="ARBA00022801"/>
    </source>
</evidence>
<comment type="caution">
    <text evidence="10">The sequence shown here is derived from an EMBL/GenBank/DDBJ whole genome shotgun (WGS) entry which is preliminary data.</text>
</comment>
<proteinExistence type="predicted"/>
<dbReference type="InterPro" id="IPR011545">
    <property type="entry name" value="DEAD/DEAH_box_helicase_dom"/>
</dbReference>
<keyword evidence="5" id="KW-0347">Helicase</keyword>
<dbReference type="EC" id="3.6.4.13" evidence="1"/>
<evidence type="ECO:0000313" key="10">
    <source>
        <dbReference type="EMBL" id="OAF67566.1"/>
    </source>
</evidence>
<evidence type="ECO:0000259" key="9">
    <source>
        <dbReference type="PROSITE" id="PS51194"/>
    </source>
</evidence>
<reference evidence="10 11" key="1">
    <citation type="submission" date="2016-04" db="EMBL/GenBank/DDBJ databases">
        <title>The genome of Intoshia linei affirms orthonectids as highly simplified spiralians.</title>
        <authorList>
            <person name="Mikhailov K.V."/>
            <person name="Slusarev G.S."/>
            <person name="Nikitin M.A."/>
            <person name="Logacheva M.D."/>
            <person name="Penin A."/>
            <person name="Aleoshin V."/>
            <person name="Panchin Y.V."/>
        </authorList>
    </citation>
    <scope>NUCLEOTIDE SEQUENCE [LARGE SCALE GENOMIC DNA]</scope>
    <source>
        <strain evidence="10">Intl2013</strain>
        <tissue evidence="10">Whole animal</tissue>
    </source>
</reference>
<dbReference type="CDD" id="cd17917">
    <property type="entry name" value="DEXHc_RHA-like"/>
    <property type="match status" value="1"/>
</dbReference>
<evidence type="ECO:0000256" key="7">
    <source>
        <dbReference type="ARBA" id="ARBA00047984"/>
    </source>
</evidence>
<evidence type="ECO:0000313" key="11">
    <source>
        <dbReference type="Proteomes" id="UP000078046"/>
    </source>
</evidence>
<comment type="catalytic activity">
    <reaction evidence="7">
        <text>ATP + H2O = ADP + phosphate + H(+)</text>
        <dbReference type="Rhea" id="RHEA:13065"/>
        <dbReference type="ChEBI" id="CHEBI:15377"/>
        <dbReference type="ChEBI" id="CHEBI:15378"/>
        <dbReference type="ChEBI" id="CHEBI:30616"/>
        <dbReference type="ChEBI" id="CHEBI:43474"/>
        <dbReference type="ChEBI" id="CHEBI:456216"/>
        <dbReference type="EC" id="3.6.4.13"/>
    </reaction>
</comment>
<keyword evidence="6" id="KW-0067">ATP-binding</keyword>
<sequence length="657" mass="75748">MESNNLPISNFRKELIKLINENNVVIVVGETGSGKSTQLPQYILKSKHHQSGLITCIQPRRIAAVNLSKRVSHETKTKLGELVGYTIRFDNLTSQKTKLKFMTDGILVRESMSDNLLLNYSHIILDEAHERSVYTDILMGLLKQIQLKRQNQENILKIIIMSATLDSTAFSTFFNNAPIFKIPGRKHCIRIMHTKNEISDYLYSCLVSVFQINASARDNRAILLFLTGYEEIEASCSFIRQMTRNLPDNVCKLLPMPLYSNLPPKQQQMIFKKAPNNMRKVIISTNIAETSLTIPDVKYVIDCGFFKTKYLLSRNTRRTERSDLKFPFTTDTSIETIQILRLSKAQAIQRSGRAGRVSDGICYRMYTELQYENLDSTPVPPITTCALENVFFQMIALGISRPDKFPFVNCPLHFNMHNALMNLLYMKIIEKVTISSGFEFKISKNGAFMAKFPIDPRYSRIIFLSKDNHLICSIIAVIALLSADGKMFVYKKRNCVNYQKFGCDDDLLTILSMFVAFKNTSDQKKWCDRHLIIERTMLNVDSIYNQLCNIFQECYQKKVNQDCLGQNNDLAKYICMGMYLNSAYRQKDKSYKTFYNSIPVLFHPSSTLFINKKTPDYVVYDTLICTKNVYYMKNICSVKFQDLLDADPKMFTKFKKN</sequence>
<dbReference type="GO" id="GO:0003723">
    <property type="term" value="F:RNA binding"/>
    <property type="evidence" value="ECO:0007669"/>
    <property type="project" value="TreeGrafter"/>
</dbReference>
<keyword evidence="2" id="KW-0507">mRNA processing</keyword>
<keyword evidence="4" id="KW-0378">Hydrolase</keyword>